<name>A0ABP0E0Z4_9PEZI</name>
<dbReference type="Proteomes" id="UP001642501">
    <property type="component" value="Unassembled WGS sequence"/>
</dbReference>
<evidence type="ECO:0000256" key="3">
    <source>
        <dbReference type="ARBA" id="ARBA00022692"/>
    </source>
</evidence>
<protein>
    <submittedName>
        <fullName evidence="10">Sphingosine N-acyltransferase lag1</fullName>
        <ecNumber evidence="10">2.3.1.24</ecNumber>
    </submittedName>
</protein>
<feature type="transmembrane region" description="Helical" evidence="8">
    <location>
        <begin position="298"/>
        <end position="323"/>
    </location>
</feature>
<feature type="transmembrane region" description="Helical" evidence="8">
    <location>
        <begin position="130"/>
        <end position="151"/>
    </location>
</feature>
<keyword evidence="11" id="KW-1185">Reference proteome</keyword>
<gene>
    <name evidence="10" type="primary">lag1</name>
    <name evidence="10" type="ORF">SEPCBS57363_006058</name>
</gene>
<dbReference type="EMBL" id="CAWUOM010000160">
    <property type="protein sequence ID" value="CAK7274238.1"/>
    <property type="molecule type" value="Genomic_DNA"/>
</dbReference>
<comment type="caution">
    <text evidence="10">The sequence shown here is derived from an EMBL/GenBank/DDBJ whole genome shotgun (WGS) entry which is preliminary data.</text>
</comment>
<feature type="compositionally biased region" description="Acidic residues" evidence="7">
    <location>
        <begin position="436"/>
        <end position="456"/>
    </location>
</feature>
<dbReference type="SMART" id="SM00724">
    <property type="entry name" value="TLC"/>
    <property type="match status" value="1"/>
</dbReference>
<evidence type="ECO:0000256" key="1">
    <source>
        <dbReference type="ARBA" id="ARBA00004141"/>
    </source>
</evidence>
<evidence type="ECO:0000256" key="8">
    <source>
        <dbReference type="SAM" id="Phobius"/>
    </source>
</evidence>
<evidence type="ECO:0000256" key="5">
    <source>
        <dbReference type="ARBA" id="ARBA00023136"/>
    </source>
</evidence>
<comment type="subcellular location">
    <subcellularLocation>
        <location evidence="1">Membrane</location>
        <topology evidence="1">Multi-pass membrane protein</topology>
    </subcellularLocation>
</comment>
<feature type="transmembrane region" description="Helical" evidence="8">
    <location>
        <begin position="214"/>
        <end position="232"/>
    </location>
</feature>
<dbReference type="PANTHER" id="PTHR12560">
    <property type="entry name" value="LONGEVITY ASSURANCE FACTOR 1 LAG1"/>
    <property type="match status" value="1"/>
</dbReference>
<organism evidence="10 11">
    <name type="scientific">Sporothrix epigloea</name>
    <dbReference type="NCBI Taxonomy" id="1892477"/>
    <lineage>
        <taxon>Eukaryota</taxon>
        <taxon>Fungi</taxon>
        <taxon>Dikarya</taxon>
        <taxon>Ascomycota</taxon>
        <taxon>Pezizomycotina</taxon>
        <taxon>Sordariomycetes</taxon>
        <taxon>Sordariomycetidae</taxon>
        <taxon>Ophiostomatales</taxon>
        <taxon>Ophiostomataceae</taxon>
        <taxon>Sporothrix</taxon>
    </lineage>
</organism>
<dbReference type="InterPro" id="IPR016439">
    <property type="entry name" value="Lag1/Lac1-like"/>
</dbReference>
<evidence type="ECO:0000256" key="4">
    <source>
        <dbReference type="ARBA" id="ARBA00022989"/>
    </source>
</evidence>
<evidence type="ECO:0000313" key="10">
    <source>
        <dbReference type="EMBL" id="CAK7274238.1"/>
    </source>
</evidence>
<dbReference type="EC" id="2.3.1.24" evidence="10"/>
<evidence type="ECO:0000259" key="9">
    <source>
        <dbReference type="PROSITE" id="PS50922"/>
    </source>
</evidence>
<evidence type="ECO:0000313" key="11">
    <source>
        <dbReference type="Proteomes" id="UP001642501"/>
    </source>
</evidence>
<dbReference type="Pfam" id="PF03798">
    <property type="entry name" value="TRAM_LAG1_CLN8"/>
    <property type="match status" value="1"/>
</dbReference>
<keyword evidence="4 8" id="KW-1133">Transmembrane helix</keyword>
<keyword evidence="10" id="KW-0012">Acyltransferase</keyword>
<dbReference type="GO" id="GO:0050291">
    <property type="term" value="F:sphingosine N-acyltransferase activity"/>
    <property type="evidence" value="ECO:0007669"/>
    <property type="project" value="UniProtKB-EC"/>
</dbReference>
<feature type="compositionally biased region" description="Low complexity" evidence="7">
    <location>
        <begin position="23"/>
        <end position="34"/>
    </location>
</feature>
<feature type="transmembrane region" description="Helical" evidence="8">
    <location>
        <begin position="72"/>
        <end position="98"/>
    </location>
</feature>
<feature type="region of interest" description="Disordered" evidence="7">
    <location>
        <begin position="1"/>
        <end position="36"/>
    </location>
</feature>
<evidence type="ECO:0000256" key="6">
    <source>
        <dbReference type="PROSITE-ProRule" id="PRU00205"/>
    </source>
</evidence>
<evidence type="ECO:0000256" key="7">
    <source>
        <dbReference type="SAM" id="MobiDB-lite"/>
    </source>
</evidence>
<feature type="region of interest" description="Disordered" evidence="7">
    <location>
        <begin position="430"/>
        <end position="464"/>
    </location>
</feature>
<feature type="transmembrane region" description="Helical" evidence="8">
    <location>
        <begin position="267"/>
        <end position="286"/>
    </location>
</feature>
<dbReference type="PANTHER" id="PTHR12560:SF0">
    <property type="entry name" value="LD18904P"/>
    <property type="match status" value="1"/>
</dbReference>
<evidence type="ECO:0000256" key="2">
    <source>
        <dbReference type="ARBA" id="ARBA00009808"/>
    </source>
</evidence>
<keyword evidence="10" id="KW-0808">Transferase</keyword>
<accession>A0ABP0E0Z4</accession>
<keyword evidence="5 6" id="KW-0472">Membrane</keyword>
<proteinExistence type="inferred from homology"/>
<dbReference type="PROSITE" id="PS50922">
    <property type="entry name" value="TLC"/>
    <property type="match status" value="1"/>
</dbReference>
<feature type="compositionally biased region" description="Polar residues" evidence="7">
    <location>
        <begin position="8"/>
        <end position="22"/>
    </location>
</feature>
<keyword evidence="3 6" id="KW-0812">Transmembrane</keyword>
<dbReference type="InterPro" id="IPR006634">
    <property type="entry name" value="TLC-dom"/>
</dbReference>
<feature type="domain" description="TLC" evidence="9">
    <location>
        <begin position="166"/>
        <end position="428"/>
    </location>
</feature>
<feature type="transmembrane region" description="Helical" evidence="8">
    <location>
        <begin position="404"/>
        <end position="427"/>
    </location>
</feature>
<comment type="similarity">
    <text evidence="2">Belongs to the sphingosine N-acyltransferase family.</text>
</comment>
<sequence>MAAVESSGWPTSVPLSPQMKQTASSKPDSASSSKNVISTSAARPYPACNMQASSNAVHLRRKRKQETPMRQFARWLVSNQTVLAANLIALLFLTHMIFPRLRMHTSKFFTLSYYNSATGHYNVGPDDLSFVSFLVVLFTGLRAGTMDYVLAPFARSQGLLKKKPVTRFSEQAWLVIVYTVFFPVGVYLYYHSPYFFNMKNLWTHWPGREMPKLLKAYILVQLAFWLQQIIVINIEERRRDHWQMLTHHFITLSLIIGSYRYRHTPVANVILVLMDVSDFFLPLAKCQKYLGYTSICDVTFGAFMLSWFVCRHIFFSMICYSVWAQTPKIMPEGCFRGGVAAAGSALGVPIGPDETSALTSTVSMFLPFLSDANSSKLAFLLEPLLDSEGAICYNPAVKWSFLSLLLFLELIIIVWFFMIVQVAIRVVSGSGADDTRSDDEGDEEDEDNEEYEDESIEGSRAGKKIDLAPLEEEVGVEAIDLKGWERRTGVKRQASTTTGVSLPGHSDRKELLGRIGCEKQVD</sequence>
<feature type="transmembrane region" description="Helical" evidence="8">
    <location>
        <begin position="172"/>
        <end position="190"/>
    </location>
</feature>
<reference evidence="10 11" key="1">
    <citation type="submission" date="2024-01" db="EMBL/GenBank/DDBJ databases">
        <authorList>
            <person name="Allen C."/>
            <person name="Tagirdzhanova G."/>
        </authorList>
    </citation>
    <scope>NUCLEOTIDE SEQUENCE [LARGE SCALE GENOMIC DNA]</scope>
    <source>
        <strain evidence="10 11">CBS 573.63</strain>
    </source>
</reference>